<organism evidence="1">
    <name type="scientific">uncultured Caudovirales phage</name>
    <dbReference type="NCBI Taxonomy" id="2100421"/>
    <lineage>
        <taxon>Viruses</taxon>
        <taxon>Duplodnaviria</taxon>
        <taxon>Heunggongvirae</taxon>
        <taxon>Uroviricota</taxon>
        <taxon>Caudoviricetes</taxon>
        <taxon>Peduoviridae</taxon>
        <taxon>Maltschvirus</taxon>
        <taxon>Maltschvirus maltsch</taxon>
    </lineage>
</organism>
<reference evidence="1" key="1">
    <citation type="submission" date="2020-04" db="EMBL/GenBank/DDBJ databases">
        <authorList>
            <person name="Chiriac C."/>
            <person name="Salcher M."/>
            <person name="Ghai R."/>
            <person name="Kavagutti S V."/>
        </authorList>
    </citation>
    <scope>NUCLEOTIDE SEQUENCE</scope>
</reference>
<dbReference type="EMBL" id="LR796696">
    <property type="protein sequence ID" value="CAB4160063.1"/>
    <property type="molecule type" value="Genomic_DNA"/>
</dbReference>
<protein>
    <submittedName>
        <fullName evidence="1">Uncharacterized protein</fullName>
    </submittedName>
</protein>
<gene>
    <name evidence="1" type="ORF">UFOVP724_61</name>
</gene>
<accession>A0A6J5NMJ7</accession>
<name>A0A6J5NMJ7_9CAUD</name>
<evidence type="ECO:0000313" key="1">
    <source>
        <dbReference type="EMBL" id="CAB4160063.1"/>
    </source>
</evidence>
<proteinExistence type="predicted"/>
<sequence>MNNITCLSMKNISNLGWGFLNDNLMYGRITIDNLKKVDKVMKTVNLGTRTTFISLKLTFNNNTTSFVDFQIPDTHNYLSSSIEFIGDQEDNTYEVWGILMRKKDENDLHEQLEASMRQIPEPEIKILC</sequence>